<comment type="caution">
    <text evidence="1">The sequence shown here is derived from an EMBL/GenBank/DDBJ whole genome shotgun (WGS) entry which is preliminary data.</text>
</comment>
<dbReference type="RefSeq" id="WP_305025066.1">
    <property type="nucleotide sequence ID" value="NZ_JAUQTB010000010.1"/>
</dbReference>
<organism evidence="1 2">
    <name type="scientific">Paenibacillus lacisoli</name>
    <dbReference type="NCBI Taxonomy" id="3064525"/>
    <lineage>
        <taxon>Bacteria</taxon>
        <taxon>Bacillati</taxon>
        <taxon>Bacillota</taxon>
        <taxon>Bacilli</taxon>
        <taxon>Bacillales</taxon>
        <taxon>Paenibacillaceae</taxon>
        <taxon>Paenibacillus</taxon>
    </lineage>
</organism>
<evidence type="ECO:0000313" key="1">
    <source>
        <dbReference type="EMBL" id="MDO7907847.1"/>
    </source>
</evidence>
<sequence length="49" mass="5526">MDERQHSGAAFFVVNGCNEKLVEADEEALQKDEDFDAFSRYNGNKAICL</sequence>
<name>A0ABT9CEZ2_9BACL</name>
<dbReference type="Proteomes" id="UP001240171">
    <property type="component" value="Unassembled WGS sequence"/>
</dbReference>
<keyword evidence="2" id="KW-1185">Reference proteome</keyword>
<gene>
    <name evidence="1" type="ORF">Q5741_15655</name>
</gene>
<proteinExistence type="predicted"/>
<reference evidence="1 2" key="1">
    <citation type="submission" date="2023-07" db="EMBL/GenBank/DDBJ databases">
        <title>Paenibacillus sp. JX-17 nov. isolated from soil.</title>
        <authorList>
            <person name="Wan Y."/>
            <person name="Liu B."/>
        </authorList>
    </citation>
    <scope>NUCLEOTIDE SEQUENCE [LARGE SCALE GENOMIC DNA]</scope>
    <source>
        <strain evidence="1 2">JX-17</strain>
    </source>
</reference>
<evidence type="ECO:0000313" key="2">
    <source>
        <dbReference type="Proteomes" id="UP001240171"/>
    </source>
</evidence>
<dbReference type="EMBL" id="JAUQTB010000010">
    <property type="protein sequence ID" value="MDO7907847.1"/>
    <property type="molecule type" value="Genomic_DNA"/>
</dbReference>
<accession>A0ABT9CEZ2</accession>
<protein>
    <submittedName>
        <fullName evidence="1">Uncharacterized protein</fullName>
    </submittedName>
</protein>